<evidence type="ECO:0000256" key="1">
    <source>
        <dbReference type="ARBA" id="ARBA00023242"/>
    </source>
</evidence>
<feature type="compositionally biased region" description="Basic and acidic residues" evidence="2">
    <location>
        <begin position="750"/>
        <end position="772"/>
    </location>
</feature>
<comment type="caution">
    <text evidence="5">The sequence shown here is derived from an EMBL/GenBank/DDBJ whole genome shotgun (WGS) entry which is preliminary data.</text>
</comment>
<feature type="compositionally biased region" description="Polar residues" evidence="2">
    <location>
        <begin position="60"/>
        <end position="72"/>
    </location>
</feature>
<keyword evidence="3" id="KW-0812">Transmembrane</keyword>
<evidence type="ECO:0000256" key="3">
    <source>
        <dbReference type="SAM" id="Phobius"/>
    </source>
</evidence>
<feature type="compositionally biased region" description="Polar residues" evidence="2">
    <location>
        <begin position="7"/>
        <end position="16"/>
    </location>
</feature>
<evidence type="ECO:0000256" key="2">
    <source>
        <dbReference type="SAM" id="MobiDB-lite"/>
    </source>
</evidence>
<sequence>MERPNRQSRASATEEPNPNVFDDEYAVDIPDIELDFRVADGFVESASEAQSSTSTRRPSHTQASTVRRSIQSGKEAGERSEATRTRRSSIAKETRSSLDIAPAGGFCFNHHGLPSTSVSPSEDDPSMPSRRRNRPVSNASSFATVDDSLEPIAPSHPYDLFPQAANSFPADESEAEIVPAIPVGFPGRTGNFGRQIGPDGEDQGIVGPDGHTEDLPPYSKYPDATTVKPVFAAAAPISPVSPVDGPSTVSRAIPRAQDELVSPIVPADNPPSVPQSPILPSAPRAVPSQLSSRDLQSKSPRSSGYSIKDEKAWRDKTWRERRRTRVCGGRLPIWALLVAISIILFIAILVGGVIGGLLAVGKSREEPPTVTVTSTQSMFDASFIPAPTNLPQLPAGQYAFPLGIPQEQQKACLSSGDQYSAWSCNVSPMSLWGDVAAPPSGYNIMKLYPAPPPLFDGNPPRFNFTYGAQPPRVVPMQRVFWVQDLAEPGRGPALHFQTTYDKLVILEESQFGQGTRKRNVPQYGSGSPTDYTPLGERRPGESSSSPPHGGGFHRKSMLQTGDSPWYCYWNQTFIEGFIYVSQNSSANGGRSDGGVAAATTTVSGSTPTFSFSASSSAPTVTPTAVVSHQARAVLAEELEAQIKRMATPLPTPSKDYTVPKNPGPPQKFPFVFKLTERRTPGSGQQAGMAPYCQKMFVPAEGAPYPVHDDDGRPTIVHLNENDPSPQDYSTALRKPEKTGATASSSTPSSAHERRLNSLNKREDPPKSCHSPDDSISSTSGLPSARHRPGRRPCDACRKRKSRCEISEGETVCVLCKFHRQSCLFQENPQPRKKRKISADGLETEGRPRDLGRHLPLPLEPTDGPGAHEEKERRASIRKHQPIDDYANLKGPSLLKKTLGLQNHRHSKFVGSTSPFEQSLLAQATFNDKDEIPLGPSVLRQVNESTSFVLLPDQTDQGGQDRRGELADLDAIETVVAPHGQALINLYFRIVHPSFPVLHKKVYLEKYQRTHREFSPPLLAAVYIIALNWWSYSSELALLPKPDVVQLEKLAIKTMSYIVHRPKLSTIQAGLLLLQRPEGDSWALTNGESRHGSGLYMQDKWGSLVHGRPSHITHNDWCVKPVTESDFPERASDEDDEDGSTEVEKGRILFCEMIRLTEILTLILSEFYTLKSVEESFFHAQEGGRWVLEKAKPIQIRLRDWFSQLPECLKMGNVKMRKLNSAGYLHLAYYAAEITLHRQILRSLAHETDQNLILICRSAALVRLSTVTDFVRGLRPEHLQSFWYSASKYSFAVVGTFIGLLWVTASTRDEADSYKEKLEEYRWTLRLSSKSAEFLDRAISMLTISTASLVNAIPGKRLKGDESLSPPMDAEQTPKYDIEQENDSAPEDEEWNAEADHAFINEISLQASPTQFSEEAMEMLWPGFSTAAAGMQTSNHGVAAQMPRTEPQQHGGLVDMPQSQAQFQQHDGFSLQPFMNIGGDFEVQTYVAYQPHYGGNPGLNGEP</sequence>
<feature type="region of interest" description="Disordered" evidence="2">
    <location>
        <begin position="702"/>
        <end position="799"/>
    </location>
</feature>
<dbReference type="SUPFAM" id="SSF57701">
    <property type="entry name" value="Zn2/Cys6 DNA-binding domain"/>
    <property type="match status" value="1"/>
</dbReference>
<keyword evidence="1" id="KW-0539">Nucleus</keyword>
<feature type="transmembrane region" description="Helical" evidence="3">
    <location>
        <begin position="331"/>
        <end position="360"/>
    </location>
</feature>
<feature type="domain" description="Zn(2)-C6 fungal-type" evidence="4">
    <location>
        <begin position="792"/>
        <end position="822"/>
    </location>
</feature>
<feature type="region of interest" description="Disordered" evidence="2">
    <location>
        <begin position="1"/>
        <end position="24"/>
    </location>
</feature>
<feature type="compositionally biased region" description="Basic and acidic residues" evidence="2">
    <location>
        <begin position="843"/>
        <end position="852"/>
    </location>
</feature>
<name>A0A8H3VFQ3_VENIN</name>
<dbReference type="CDD" id="cd12148">
    <property type="entry name" value="fungal_TF_MHR"/>
    <property type="match status" value="1"/>
</dbReference>
<evidence type="ECO:0000313" key="6">
    <source>
        <dbReference type="Proteomes" id="UP000447873"/>
    </source>
</evidence>
<dbReference type="Pfam" id="PF25130">
    <property type="entry name" value="DUF7820"/>
    <property type="match status" value="1"/>
</dbReference>
<dbReference type="GO" id="GO:0000981">
    <property type="term" value="F:DNA-binding transcription factor activity, RNA polymerase II-specific"/>
    <property type="evidence" value="ECO:0007669"/>
    <property type="project" value="InterPro"/>
</dbReference>
<dbReference type="InterPro" id="IPR001138">
    <property type="entry name" value="Zn2Cys6_DnaBD"/>
</dbReference>
<feature type="region of interest" description="Disordered" evidence="2">
    <location>
        <begin position="111"/>
        <end position="160"/>
    </location>
</feature>
<dbReference type="SMART" id="SM00066">
    <property type="entry name" value="GAL4"/>
    <property type="match status" value="1"/>
</dbReference>
<feature type="compositionally biased region" description="Low complexity" evidence="2">
    <location>
        <begin position="45"/>
        <end position="56"/>
    </location>
</feature>
<keyword evidence="3" id="KW-1133">Transmembrane helix</keyword>
<feature type="region of interest" description="Disordered" evidence="2">
    <location>
        <begin position="514"/>
        <end position="556"/>
    </location>
</feature>
<feature type="region of interest" description="Disordered" evidence="2">
    <location>
        <begin position="827"/>
        <end position="876"/>
    </location>
</feature>
<dbReference type="Gene3D" id="4.10.240.10">
    <property type="entry name" value="Zn(2)-C6 fungal-type DNA-binding domain"/>
    <property type="match status" value="1"/>
</dbReference>
<dbReference type="EMBL" id="WNWS01000027">
    <property type="protein sequence ID" value="KAE9986692.1"/>
    <property type="molecule type" value="Genomic_DNA"/>
</dbReference>
<feature type="compositionally biased region" description="Low complexity" evidence="2">
    <location>
        <begin position="738"/>
        <end position="749"/>
    </location>
</feature>
<feature type="compositionally biased region" description="Basic and acidic residues" evidence="2">
    <location>
        <begin position="865"/>
        <end position="874"/>
    </location>
</feature>
<evidence type="ECO:0000259" key="4">
    <source>
        <dbReference type="PROSITE" id="PS00463"/>
    </source>
</evidence>
<feature type="region of interest" description="Disordered" evidence="2">
    <location>
        <begin position="262"/>
        <end position="313"/>
    </location>
</feature>
<feature type="compositionally biased region" description="Polar residues" evidence="2">
    <location>
        <begin position="288"/>
        <end position="305"/>
    </location>
</feature>
<dbReference type="PANTHER" id="PTHR42078">
    <property type="entry name" value="GLUCAN 1, 4-ALPHA-GLUCOSIDASE"/>
    <property type="match status" value="1"/>
</dbReference>
<dbReference type="InterPro" id="IPR036864">
    <property type="entry name" value="Zn2-C6_fun-type_DNA-bd_sf"/>
</dbReference>
<reference evidence="5 6" key="1">
    <citation type="submission" date="2018-12" db="EMBL/GenBank/DDBJ databases">
        <title>Venturia inaequalis Genome Resource.</title>
        <authorList>
            <person name="Lichtner F.J."/>
        </authorList>
    </citation>
    <scope>NUCLEOTIDE SEQUENCE [LARGE SCALE GENOMIC DNA]</scope>
    <source>
        <strain evidence="5 6">120213</strain>
    </source>
</reference>
<evidence type="ECO:0000313" key="5">
    <source>
        <dbReference type="EMBL" id="KAE9986692.1"/>
    </source>
</evidence>
<accession>A0A8H3VFQ3</accession>
<dbReference type="GO" id="GO:0008270">
    <property type="term" value="F:zinc ion binding"/>
    <property type="evidence" value="ECO:0007669"/>
    <property type="project" value="InterPro"/>
</dbReference>
<feature type="region of interest" description="Disordered" evidence="2">
    <location>
        <begin position="45"/>
        <end position="97"/>
    </location>
</feature>
<protein>
    <recommendedName>
        <fullName evidence="4">Zn(2)-C6 fungal-type domain-containing protein</fullName>
    </recommendedName>
</protein>
<feature type="region of interest" description="Disordered" evidence="2">
    <location>
        <begin position="1357"/>
        <end position="1384"/>
    </location>
</feature>
<feature type="compositionally biased region" description="Basic and acidic residues" evidence="2">
    <location>
        <begin position="75"/>
        <end position="96"/>
    </location>
</feature>
<dbReference type="CDD" id="cd00067">
    <property type="entry name" value="GAL4"/>
    <property type="match status" value="1"/>
</dbReference>
<dbReference type="InterPro" id="IPR056722">
    <property type="entry name" value="DUF7820"/>
</dbReference>
<gene>
    <name evidence="5" type="ORF">EG328_005019</name>
</gene>
<organism evidence="5 6">
    <name type="scientific">Venturia inaequalis</name>
    <name type="common">Apple scab fungus</name>
    <dbReference type="NCBI Taxonomy" id="5025"/>
    <lineage>
        <taxon>Eukaryota</taxon>
        <taxon>Fungi</taxon>
        <taxon>Dikarya</taxon>
        <taxon>Ascomycota</taxon>
        <taxon>Pezizomycotina</taxon>
        <taxon>Dothideomycetes</taxon>
        <taxon>Pleosporomycetidae</taxon>
        <taxon>Venturiales</taxon>
        <taxon>Venturiaceae</taxon>
        <taxon>Venturia</taxon>
    </lineage>
</organism>
<dbReference type="PROSITE" id="PS00463">
    <property type="entry name" value="ZN2_CY6_FUNGAL_1"/>
    <property type="match status" value="1"/>
</dbReference>
<proteinExistence type="predicted"/>
<dbReference type="Proteomes" id="UP000447873">
    <property type="component" value="Unassembled WGS sequence"/>
</dbReference>
<dbReference type="PANTHER" id="PTHR42078:SF1">
    <property type="entry name" value="GLUCAN 1, 4-ALPHA-GLUCOSIDASE"/>
    <property type="match status" value="1"/>
</dbReference>
<keyword evidence="3" id="KW-0472">Membrane</keyword>